<proteinExistence type="predicted"/>
<dbReference type="EMBL" id="JAGINW010000001">
    <property type="protein sequence ID" value="MBP2327546.1"/>
    <property type="molecule type" value="Genomic_DNA"/>
</dbReference>
<gene>
    <name evidence="2" type="ORF">JOF56_007931</name>
</gene>
<feature type="region of interest" description="Disordered" evidence="1">
    <location>
        <begin position="128"/>
        <end position="156"/>
    </location>
</feature>
<name>A0ABS4TT10_9PSEU</name>
<evidence type="ECO:0000313" key="3">
    <source>
        <dbReference type="Proteomes" id="UP001519332"/>
    </source>
</evidence>
<accession>A0ABS4TT10</accession>
<reference evidence="2 3" key="1">
    <citation type="submission" date="2021-03" db="EMBL/GenBank/DDBJ databases">
        <title>Sequencing the genomes of 1000 actinobacteria strains.</title>
        <authorList>
            <person name="Klenk H.-P."/>
        </authorList>
    </citation>
    <scope>NUCLEOTIDE SEQUENCE [LARGE SCALE GENOMIC DNA]</scope>
    <source>
        <strain evidence="2 3">DSM 46670</strain>
    </source>
</reference>
<feature type="compositionally biased region" description="Basic and acidic residues" evidence="1">
    <location>
        <begin position="1"/>
        <end position="14"/>
    </location>
</feature>
<evidence type="ECO:0000256" key="1">
    <source>
        <dbReference type="SAM" id="MobiDB-lite"/>
    </source>
</evidence>
<comment type="caution">
    <text evidence="2">The sequence shown here is derived from an EMBL/GenBank/DDBJ whole genome shotgun (WGS) entry which is preliminary data.</text>
</comment>
<dbReference type="Proteomes" id="UP001519332">
    <property type="component" value="Unassembled WGS sequence"/>
</dbReference>
<feature type="region of interest" description="Disordered" evidence="1">
    <location>
        <begin position="1"/>
        <end position="36"/>
    </location>
</feature>
<evidence type="ECO:0000313" key="2">
    <source>
        <dbReference type="EMBL" id="MBP2327546.1"/>
    </source>
</evidence>
<protein>
    <submittedName>
        <fullName evidence="2">Uncharacterized protein</fullName>
    </submittedName>
</protein>
<keyword evidence="3" id="KW-1185">Reference proteome</keyword>
<sequence>MDDRIRDGSADRFGARSLTRSPIGAQPEMATQPPSTGSLRVPVLVMRAELAAGLSDLPVVGPHVPADLDLWLTGLDIVAVNTARRSAATEVNNVLDHIDTDRRVARIPEEGLPNKFRFGVVVTAGGRRMAQGAPDGAGPSPSRGRAPSQGRRTTCI</sequence>
<organism evidence="2 3">
    <name type="scientific">Kibdelosporangium banguiense</name>
    <dbReference type="NCBI Taxonomy" id="1365924"/>
    <lineage>
        <taxon>Bacteria</taxon>
        <taxon>Bacillati</taxon>
        <taxon>Actinomycetota</taxon>
        <taxon>Actinomycetes</taxon>
        <taxon>Pseudonocardiales</taxon>
        <taxon>Pseudonocardiaceae</taxon>
        <taxon>Kibdelosporangium</taxon>
    </lineage>
</organism>